<feature type="region of interest" description="Disordered" evidence="2">
    <location>
        <begin position="1"/>
        <end position="22"/>
    </location>
</feature>
<organism evidence="4 5">
    <name type="scientific">Pseudoclavibacter terrae</name>
    <dbReference type="NCBI Taxonomy" id="1530195"/>
    <lineage>
        <taxon>Bacteria</taxon>
        <taxon>Bacillati</taxon>
        <taxon>Actinomycetota</taxon>
        <taxon>Actinomycetes</taxon>
        <taxon>Micrococcales</taxon>
        <taxon>Microbacteriaceae</taxon>
        <taxon>Pseudoclavibacter</taxon>
    </lineage>
</organism>
<dbReference type="OrthoDB" id="9804310at2"/>
<dbReference type="PROSITE" id="PS51278">
    <property type="entry name" value="GATASE_TYPE_2"/>
    <property type="match status" value="1"/>
</dbReference>
<keyword evidence="1" id="KW-0315">Glutamine amidotransferase</keyword>
<dbReference type="Gene3D" id="3.60.20.10">
    <property type="entry name" value="Glutamine Phosphoribosylpyrophosphate, subunit 1, domain 1"/>
    <property type="match status" value="1"/>
</dbReference>
<dbReference type="Proteomes" id="UP000490386">
    <property type="component" value="Unassembled WGS sequence"/>
</dbReference>
<comment type="caution">
    <text evidence="4">The sequence shown here is derived from an EMBL/GenBank/DDBJ whole genome shotgun (WGS) entry which is preliminary data.</text>
</comment>
<protein>
    <recommendedName>
        <fullName evidence="3">Glutamine amidotransferase type-2 domain-containing protein</fullName>
    </recommendedName>
</protein>
<evidence type="ECO:0000313" key="5">
    <source>
        <dbReference type="Proteomes" id="UP000490386"/>
    </source>
</evidence>
<reference evidence="4 5" key="1">
    <citation type="submission" date="2019-09" db="EMBL/GenBank/DDBJ databases">
        <title>Phylogeny of genus Pseudoclavibacter and closely related genus.</title>
        <authorList>
            <person name="Li Y."/>
        </authorList>
    </citation>
    <scope>NUCLEOTIDE SEQUENCE [LARGE SCALE GENOMIC DNA]</scope>
    <source>
        <strain evidence="4 5">THG-MD12</strain>
    </source>
</reference>
<evidence type="ECO:0000256" key="1">
    <source>
        <dbReference type="ARBA" id="ARBA00022962"/>
    </source>
</evidence>
<dbReference type="InterPro" id="IPR017932">
    <property type="entry name" value="GATase_2_dom"/>
</dbReference>
<evidence type="ECO:0000256" key="2">
    <source>
        <dbReference type="SAM" id="MobiDB-lite"/>
    </source>
</evidence>
<dbReference type="EMBL" id="WBJX01000004">
    <property type="protein sequence ID" value="KAB1637152.1"/>
    <property type="molecule type" value="Genomic_DNA"/>
</dbReference>
<name>A0A7J5AZW3_9MICO</name>
<keyword evidence="5" id="KW-1185">Reference proteome</keyword>
<gene>
    <name evidence="4" type="ORF">F8O03_12740</name>
</gene>
<dbReference type="Pfam" id="PF13230">
    <property type="entry name" value="GATase_4"/>
    <property type="match status" value="1"/>
</dbReference>
<evidence type="ECO:0000313" key="4">
    <source>
        <dbReference type="EMBL" id="KAB1637152.1"/>
    </source>
</evidence>
<sequence length="319" mass="34439">MLVSRSAPNNTRQQARQPGRSSHMCRLLAYAAPRDTTVTKVIGDMNSDAFQRMTSVHNDGWGTAWLAAGFGETEREIESLRVSTPGQNDPLLSTLLADAPSNARIVHLRLATDDFKRTKVNTHPFVADGLAFAHNGSIVPTWRFEELLRPEIRATVAGDTDSELYFGLVRQRVRDGLSLEDAAASAVRVLRAEFPESSLNATILSADELVVVHASSTAHVTEETFARYGIDASTLPNGHTDEYYRLSMLRAADGTTVFSSTGIDTAGWTSVPEDTISRVDLDSLDFTQRALFSSAADARASVSGAAAATASTQPRLVAV</sequence>
<feature type="domain" description="Glutamine amidotransferase type-2" evidence="3">
    <location>
        <begin position="25"/>
        <end position="282"/>
    </location>
</feature>
<evidence type="ECO:0000259" key="3">
    <source>
        <dbReference type="PROSITE" id="PS51278"/>
    </source>
</evidence>
<proteinExistence type="predicted"/>
<dbReference type="InterPro" id="IPR026869">
    <property type="entry name" value="EgtC-like"/>
</dbReference>
<dbReference type="SUPFAM" id="SSF56235">
    <property type="entry name" value="N-terminal nucleophile aminohydrolases (Ntn hydrolases)"/>
    <property type="match status" value="1"/>
</dbReference>
<dbReference type="InterPro" id="IPR029055">
    <property type="entry name" value="Ntn_hydrolases_N"/>
</dbReference>
<dbReference type="AlphaFoldDB" id="A0A7J5AZW3"/>
<feature type="compositionally biased region" description="Polar residues" evidence="2">
    <location>
        <begin position="1"/>
        <end position="20"/>
    </location>
</feature>
<dbReference type="PANTHER" id="PTHR42824">
    <property type="entry name" value="GLUTAMINE AMIDOTRANSFERASE"/>
    <property type="match status" value="1"/>
</dbReference>
<dbReference type="PANTHER" id="PTHR42824:SF1">
    <property type="entry name" value="GLUTAMINE AMIDOTRANSFERASE YAFJ-RELATED"/>
    <property type="match status" value="1"/>
</dbReference>
<accession>A0A7J5AZW3</accession>